<comment type="caution">
    <text evidence="14">The sequence shown here is derived from an EMBL/GenBank/DDBJ whole genome shotgun (WGS) entry which is preliminary data.</text>
</comment>
<dbReference type="GO" id="GO:0009244">
    <property type="term" value="P:lipopolysaccharide core region biosynthetic process"/>
    <property type="evidence" value="ECO:0007669"/>
    <property type="project" value="TreeGrafter"/>
</dbReference>
<comment type="function">
    <text evidence="1 13">Transfers the gamma-phosphate of ATP to the 4'-position of a tetraacyldisaccharide 1-phosphate intermediate (termed DS-1-P) to form tetraacyldisaccharide 1,4'-bis-phosphate (lipid IVA).</text>
</comment>
<name>A0A318L6Y4_9NEIS</name>
<dbReference type="GO" id="GO:0005524">
    <property type="term" value="F:ATP binding"/>
    <property type="evidence" value="ECO:0007669"/>
    <property type="project" value="UniProtKB-UniRule"/>
</dbReference>
<comment type="catalytic activity">
    <reaction evidence="13">
        <text>a lipid A disaccharide + ATP = a lipid IVA + ADP + H(+)</text>
        <dbReference type="Rhea" id="RHEA:67840"/>
        <dbReference type="ChEBI" id="CHEBI:15378"/>
        <dbReference type="ChEBI" id="CHEBI:30616"/>
        <dbReference type="ChEBI" id="CHEBI:176343"/>
        <dbReference type="ChEBI" id="CHEBI:176425"/>
        <dbReference type="ChEBI" id="CHEBI:456216"/>
        <dbReference type="EC" id="2.7.1.130"/>
    </reaction>
</comment>
<dbReference type="InterPro" id="IPR003758">
    <property type="entry name" value="LpxK"/>
</dbReference>
<keyword evidence="5 13" id="KW-0444">Lipid biosynthesis</keyword>
<evidence type="ECO:0000256" key="11">
    <source>
        <dbReference type="ARBA" id="ARBA00023098"/>
    </source>
</evidence>
<proteinExistence type="inferred from homology"/>
<dbReference type="GO" id="GO:0009245">
    <property type="term" value="P:lipid A biosynthetic process"/>
    <property type="evidence" value="ECO:0007669"/>
    <property type="project" value="UniProtKB-UniRule"/>
</dbReference>
<comment type="pathway">
    <text evidence="2 13">Glycolipid biosynthesis; lipid IV(A) biosynthesis; lipid IV(A) from (3R)-3-hydroxytetradecanoyl-[acyl-carrier-protein] and UDP-N-acetyl-alpha-D-glucosamine: step 6/6.</text>
</comment>
<dbReference type="EMBL" id="QJKI01000017">
    <property type="protein sequence ID" value="PXX77437.1"/>
    <property type="molecule type" value="Genomic_DNA"/>
</dbReference>
<dbReference type="HAMAP" id="MF_00409">
    <property type="entry name" value="LpxK"/>
    <property type="match status" value="1"/>
</dbReference>
<evidence type="ECO:0000256" key="3">
    <source>
        <dbReference type="ARBA" id="ARBA00012071"/>
    </source>
</evidence>
<dbReference type="OrthoDB" id="9766423at2"/>
<dbReference type="GO" id="GO:0005886">
    <property type="term" value="C:plasma membrane"/>
    <property type="evidence" value="ECO:0007669"/>
    <property type="project" value="TreeGrafter"/>
</dbReference>
<dbReference type="GO" id="GO:0009029">
    <property type="term" value="F:lipid-A 4'-kinase activity"/>
    <property type="evidence" value="ECO:0007669"/>
    <property type="project" value="UniProtKB-UniRule"/>
</dbReference>
<evidence type="ECO:0000256" key="8">
    <source>
        <dbReference type="ARBA" id="ARBA00022741"/>
    </source>
</evidence>
<evidence type="ECO:0000256" key="6">
    <source>
        <dbReference type="ARBA" id="ARBA00022556"/>
    </source>
</evidence>
<evidence type="ECO:0000313" key="14">
    <source>
        <dbReference type="EMBL" id="PXX77437.1"/>
    </source>
</evidence>
<reference evidence="14 15" key="1">
    <citation type="submission" date="2018-05" db="EMBL/GenBank/DDBJ databases">
        <title>Genomic Encyclopedia of Type Strains, Phase IV (KMG-IV): sequencing the most valuable type-strain genomes for metagenomic binning, comparative biology and taxonomic classification.</title>
        <authorList>
            <person name="Goeker M."/>
        </authorList>
    </citation>
    <scope>NUCLEOTIDE SEQUENCE [LARGE SCALE GENOMIC DNA]</scope>
    <source>
        <strain evidence="14 15">DSM 29661</strain>
    </source>
</reference>
<dbReference type="Proteomes" id="UP000247555">
    <property type="component" value="Unassembled WGS sequence"/>
</dbReference>
<evidence type="ECO:0000256" key="13">
    <source>
        <dbReference type="HAMAP-Rule" id="MF_00409"/>
    </source>
</evidence>
<evidence type="ECO:0000256" key="2">
    <source>
        <dbReference type="ARBA" id="ARBA00004870"/>
    </source>
</evidence>
<dbReference type="InterPro" id="IPR027417">
    <property type="entry name" value="P-loop_NTPase"/>
</dbReference>
<evidence type="ECO:0000256" key="4">
    <source>
        <dbReference type="ARBA" id="ARBA00016436"/>
    </source>
</evidence>
<feature type="binding site" evidence="13">
    <location>
        <begin position="67"/>
        <end position="74"/>
    </location>
    <ligand>
        <name>ATP</name>
        <dbReference type="ChEBI" id="CHEBI:30616"/>
    </ligand>
</feature>
<evidence type="ECO:0000256" key="9">
    <source>
        <dbReference type="ARBA" id="ARBA00022777"/>
    </source>
</evidence>
<accession>A0A318L6Y4</accession>
<keyword evidence="10 13" id="KW-0067">ATP-binding</keyword>
<dbReference type="NCBIfam" id="TIGR00682">
    <property type="entry name" value="lpxK"/>
    <property type="match status" value="1"/>
</dbReference>
<dbReference type="AlphaFoldDB" id="A0A318L6Y4"/>
<keyword evidence="8 13" id="KW-0547">Nucleotide-binding</keyword>
<keyword evidence="15" id="KW-1185">Reference proteome</keyword>
<dbReference type="SUPFAM" id="SSF52540">
    <property type="entry name" value="P-loop containing nucleoside triphosphate hydrolases"/>
    <property type="match status" value="1"/>
</dbReference>
<organism evidence="14 15">
    <name type="scientific">Rivihabitans pingtungensis</name>
    <dbReference type="NCBI Taxonomy" id="1054498"/>
    <lineage>
        <taxon>Bacteria</taxon>
        <taxon>Pseudomonadati</taxon>
        <taxon>Pseudomonadota</taxon>
        <taxon>Betaproteobacteria</taxon>
        <taxon>Neisseriales</taxon>
        <taxon>Aquaspirillaceae</taxon>
        <taxon>Rivihabitans</taxon>
    </lineage>
</organism>
<evidence type="ECO:0000256" key="10">
    <source>
        <dbReference type="ARBA" id="ARBA00022840"/>
    </source>
</evidence>
<dbReference type="EC" id="2.7.1.130" evidence="3 13"/>
<evidence type="ECO:0000256" key="7">
    <source>
        <dbReference type="ARBA" id="ARBA00022679"/>
    </source>
</evidence>
<keyword evidence="7 13" id="KW-0808">Transferase</keyword>
<gene>
    <name evidence="13" type="primary">lpxK</name>
    <name evidence="14" type="ORF">DFR34_11742</name>
</gene>
<keyword evidence="11 13" id="KW-0443">Lipid metabolism</keyword>
<protein>
    <recommendedName>
        <fullName evidence="4 13">Tetraacyldisaccharide 4'-kinase</fullName>
        <ecNumber evidence="3 13">2.7.1.130</ecNumber>
    </recommendedName>
    <alternativeName>
        <fullName evidence="12 13">Lipid A 4'-kinase</fullName>
    </alternativeName>
</protein>
<evidence type="ECO:0000256" key="5">
    <source>
        <dbReference type="ARBA" id="ARBA00022516"/>
    </source>
</evidence>
<evidence type="ECO:0000256" key="12">
    <source>
        <dbReference type="ARBA" id="ARBA00029757"/>
    </source>
</evidence>
<keyword evidence="6 13" id="KW-0441">Lipid A biosynthesis</keyword>
<comment type="similarity">
    <text evidence="13">Belongs to the LpxK family.</text>
</comment>
<dbReference type="PANTHER" id="PTHR42724">
    <property type="entry name" value="TETRAACYLDISACCHARIDE 4'-KINASE"/>
    <property type="match status" value="1"/>
</dbReference>
<dbReference type="Pfam" id="PF02606">
    <property type="entry name" value="LpxK"/>
    <property type="match status" value="1"/>
</dbReference>
<dbReference type="UniPathway" id="UPA00359">
    <property type="reaction ID" value="UER00482"/>
</dbReference>
<keyword evidence="9 13" id="KW-0418">Kinase</keyword>
<evidence type="ECO:0000313" key="15">
    <source>
        <dbReference type="Proteomes" id="UP000247555"/>
    </source>
</evidence>
<dbReference type="PANTHER" id="PTHR42724:SF1">
    <property type="entry name" value="TETRAACYLDISACCHARIDE 4'-KINASE, MITOCHONDRIAL-RELATED"/>
    <property type="match status" value="1"/>
</dbReference>
<evidence type="ECO:0000256" key="1">
    <source>
        <dbReference type="ARBA" id="ARBA00002274"/>
    </source>
</evidence>
<sequence>MSDSPSTFAERLQAFWHGRRDPWLALWTLPLSWLFAALAGLRRAAFACGLLRRERLPVPVVVVGNIHVGGAGKTPLTLALLAELRAAGLHPGVISRGYGGAARQAQAVHAHDDPAQVGDEPLLYAQAGFAVAIGRRRSEAGRALLAAHPEVNVILADDGLQHYALARDIELAVVDGGRGFGTGRLLPAGPLREPVSRLARVDAVVVNGDAAPPDLPAHPRCFHMRLQPGALYQLSQPARRCAPADLPGRVVALAGIGHPQRFFDTLRQQGLTPARCLAFADHHAFTAADLPADADAVVITSKDAVKWQALDNGKLWVLPVTAQLDAGLVSWLVSTLKELRHGQQAA</sequence>
<dbReference type="RefSeq" id="WP_110391399.1">
    <property type="nucleotide sequence ID" value="NZ_QJKI01000017.1"/>
</dbReference>